<evidence type="ECO:0000313" key="3">
    <source>
        <dbReference type="Proteomes" id="UP000823775"/>
    </source>
</evidence>
<sequence length="127" mass="14297">MQQMLGSWNKTWYMKDMGSELVQRVAINELAESVMAFNTNYKDTGLFGVYAEAKPHSEIFFNAPWLDGSGPTAEDIGRQLITYGRRIPYAELFSRIDSVDAGTIMKLQIALLTGYRDISQGTDSRFA</sequence>
<dbReference type="InterPro" id="IPR050361">
    <property type="entry name" value="MPP/UQCRC_Complex"/>
</dbReference>
<organism evidence="2 3">
    <name type="scientific">Datura stramonium</name>
    <name type="common">Jimsonweed</name>
    <name type="synonym">Common thornapple</name>
    <dbReference type="NCBI Taxonomy" id="4076"/>
    <lineage>
        <taxon>Eukaryota</taxon>
        <taxon>Viridiplantae</taxon>
        <taxon>Streptophyta</taxon>
        <taxon>Embryophyta</taxon>
        <taxon>Tracheophyta</taxon>
        <taxon>Spermatophyta</taxon>
        <taxon>Magnoliopsida</taxon>
        <taxon>eudicotyledons</taxon>
        <taxon>Gunneridae</taxon>
        <taxon>Pentapetalae</taxon>
        <taxon>asterids</taxon>
        <taxon>lamiids</taxon>
        <taxon>Solanales</taxon>
        <taxon>Solanaceae</taxon>
        <taxon>Solanoideae</taxon>
        <taxon>Datureae</taxon>
        <taxon>Datura</taxon>
    </lineage>
</organism>
<accession>A0ABS8V602</accession>
<proteinExistence type="predicted"/>
<gene>
    <name evidence="2" type="primary">UQCRC1_2</name>
    <name evidence="2" type="ORF">HAX54_028296</name>
</gene>
<dbReference type="Proteomes" id="UP000823775">
    <property type="component" value="Unassembled WGS sequence"/>
</dbReference>
<name>A0ABS8V602_DATST</name>
<feature type="domain" description="Peptidase M16 C-terminal" evidence="1">
    <location>
        <begin position="1"/>
        <end position="56"/>
    </location>
</feature>
<dbReference type="Pfam" id="PF05193">
    <property type="entry name" value="Peptidase_M16_C"/>
    <property type="match status" value="1"/>
</dbReference>
<protein>
    <submittedName>
        <fullName evidence="2">Mitochondrial processing peptidase beta subunit</fullName>
    </submittedName>
</protein>
<evidence type="ECO:0000259" key="1">
    <source>
        <dbReference type="Pfam" id="PF05193"/>
    </source>
</evidence>
<dbReference type="SUPFAM" id="SSF63411">
    <property type="entry name" value="LuxS/MPP-like metallohydrolase"/>
    <property type="match status" value="1"/>
</dbReference>
<evidence type="ECO:0000313" key="2">
    <source>
        <dbReference type="EMBL" id="MCD9641842.1"/>
    </source>
</evidence>
<keyword evidence="3" id="KW-1185">Reference proteome</keyword>
<reference evidence="2 3" key="1">
    <citation type="journal article" date="2021" name="BMC Genomics">
        <title>Datura genome reveals duplications of psychoactive alkaloid biosynthetic genes and high mutation rate following tissue culture.</title>
        <authorList>
            <person name="Rajewski A."/>
            <person name="Carter-House D."/>
            <person name="Stajich J."/>
            <person name="Litt A."/>
        </authorList>
    </citation>
    <scope>NUCLEOTIDE SEQUENCE [LARGE SCALE GENOMIC DNA]</scope>
    <source>
        <strain evidence="2">AR-01</strain>
    </source>
</reference>
<dbReference type="InterPro" id="IPR007863">
    <property type="entry name" value="Peptidase_M16_C"/>
</dbReference>
<dbReference type="Gene3D" id="3.30.830.10">
    <property type="entry name" value="Metalloenzyme, LuxS/M16 peptidase-like"/>
    <property type="match status" value="2"/>
</dbReference>
<dbReference type="EMBL" id="JACEIK010003473">
    <property type="protein sequence ID" value="MCD9641842.1"/>
    <property type="molecule type" value="Genomic_DNA"/>
</dbReference>
<dbReference type="InterPro" id="IPR011249">
    <property type="entry name" value="Metalloenz_LuxS/M16"/>
</dbReference>
<comment type="caution">
    <text evidence="2">The sequence shown here is derived from an EMBL/GenBank/DDBJ whole genome shotgun (WGS) entry which is preliminary data.</text>
</comment>
<dbReference type="PANTHER" id="PTHR11851">
    <property type="entry name" value="METALLOPROTEASE"/>
    <property type="match status" value="1"/>
</dbReference>
<dbReference type="PANTHER" id="PTHR11851:SF204">
    <property type="entry name" value="MITOCHONDRIAL-PROCESSING PEPTIDASE SUBUNIT BETA, MITOCHONDRIAL-RELATED"/>
    <property type="match status" value="1"/>
</dbReference>